<evidence type="ECO:0008006" key="3">
    <source>
        <dbReference type="Google" id="ProtNLM"/>
    </source>
</evidence>
<dbReference type="AlphaFoldDB" id="A0A3N1ZTA8"/>
<name>A0A3N1ZTA8_9ACTN</name>
<reference evidence="1 2" key="1">
    <citation type="submission" date="2018-11" db="EMBL/GenBank/DDBJ databases">
        <title>Sequencing the genomes of 1000 actinobacteria strains.</title>
        <authorList>
            <person name="Klenk H.-P."/>
        </authorList>
    </citation>
    <scope>NUCLEOTIDE SEQUENCE [LARGE SCALE GENOMIC DNA]</scope>
    <source>
        <strain evidence="1 2">DSM 10546</strain>
    </source>
</reference>
<dbReference type="InterPro" id="IPR043502">
    <property type="entry name" value="DNA/RNA_pol_sf"/>
</dbReference>
<comment type="caution">
    <text evidence="1">The sequence shown here is derived from an EMBL/GenBank/DDBJ whole genome shotgun (WGS) entry which is preliminary data.</text>
</comment>
<protein>
    <recommendedName>
        <fullName evidence="3">DNA-directed DNA polymerase</fullName>
    </recommendedName>
</protein>
<dbReference type="Proteomes" id="UP000275749">
    <property type="component" value="Unassembled WGS sequence"/>
</dbReference>
<dbReference type="RefSeq" id="WP_123575319.1">
    <property type="nucleotide sequence ID" value="NZ_RKHG01000001.1"/>
</dbReference>
<gene>
    <name evidence="1" type="ORF">EDD41_1291</name>
</gene>
<dbReference type="SUPFAM" id="SSF56672">
    <property type="entry name" value="DNA/RNA polymerases"/>
    <property type="match status" value="1"/>
</dbReference>
<proteinExistence type="predicted"/>
<evidence type="ECO:0000313" key="1">
    <source>
        <dbReference type="EMBL" id="ROR54105.1"/>
    </source>
</evidence>
<accession>A0A3N1ZTA8</accession>
<sequence>MSAASSGWARHEITDGARRGIVFEVLVRRCARATVSGGVNVPNNASTGGARESQILVAECDGSELSHFLNPSETDVFPGQEADGRARSFTPMGSPEFRPCDRVAATNSPAAVAAGVSVPASAFGDLPSVKAMGTGRAGIIVGFDTEFTTVDGARVIDSYQFAVADPLDPSVMVEVVILPPLGSDARISLHTALWAVVTAAELWRSPLVPEKLGPRGVPRGAFWSEDWEERREALAKLRVPLVLACHYGAADLTTFRTGGHARELDALVRLTSAAGGLVTLLPFRSQRGNENGHWWQSMSVTVRDTMSQAPAGKKTLAVLGEACGVAKLDVPDDWISRMTDYRREHLGEFLEYGVNDAVIVVEYLARLWGDGVVPPITLSGGAAAALVDSGSAYLGASSPAEFRRKFAGLVDEDEGVDAVEEGDRLSFYAKRGRNPLDGAAAQLSSAFARAYHGGLNSCPMPGFYPVPTVDIDAQNAYPTAMALVRDLDWEAGAIDEVVHERVITIDDVPTATTPFVGFVSFVFPTAVLYPCLPIVADGTLIYPRTSEGVAGTWVCGPELWLALQLGAQVHCQIGYLGRVLEIDGAPSLSLRHGVKQLIDDRNTAKALFGKESLEEQTLKTGVNSVYGKTAQDVAEQRSWDARAQEMDNVGGSAVSSPYHAATTTSMVRAQLLATMNQLSEYGRDVYSVTTDGFITNATVDEVVDLELYGLAEVLGEARTALTGDRSIWEAKHAQNDLVNFTTRGNVSLDLDGVCAHNGLKTPKDLDEDSFEDRELLLTMVVTREGRIPNGYDRHPSFQELSRTTDRRDFITSYVDRSVSMDYDLKRSPVMTSMTREMVPLPDGSSHEMATFTSEPWEQVEDCLRAREIAREMAQAGCLRTVSEWKDWEIRFSHGKGRRIVTPQRAVLMSIVMAHRQGVTTIPTLADRSLSIAERLDWLGEWGLGTVSRGDWDNARRPERASQMLPIDTLDPYLDRMTSMASGEHPTDADRLPY</sequence>
<dbReference type="EMBL" id="RKHG01000001">
    <property type="protein sequence ID" value="ROR54105.1"/>
    <property type="molecule type" value="Genomic_DNA"/>
</dbReference>
<organism evidence="1 2">
    <name type="scientific">Luteococcus japonicus</name>
    <dbReference type="NCBI Taxonomy" id="33984"/>
    <lineage>
        <taxon>Bacteria</taxon>
        <taxon>Bacillati</taxon>
        <taxon>Actinomycetota</taxon>
        <taxon>Actinomycetes</taxon>
        <taxon>Propionibacteriales</taxon>
        <taxon>Propionibacteriaceae</taxon>
        <taxon>Luteococcus</taxon>
    </lineage>
</organism>
<evidence type="ECO:0000313" key="2">
    <source>
        <dbReference type="Proteomes" id="UP000275749"/>
    </source>
</evidence>